<protein>
    <recommendedName>
        <fullName evidence="1">NAD/GMP synthase domain-containing protein</fullName>
    </recommendedName>
</protein>
<evidence type="ECO:0000259" key="1">
    <source>
        <dbReference type="Pfam" id="PF02540"/>
    </source>
</evidence>
<dbReference type="SUPFAM" id="SSF52402">
    <property type="entry name" value="Adenine nucleotide alpha hydrolases-like"/>
    <property type="match status" value="1"/>
</dbReference>
<dbReference type="AlphaFoldDB" id="A0A1F4S888"/>
<dbReference type="Pfam" id="PF02540">
    <property type="entry name" value="NAD_synthase"/>
    <property type="match status" value="1"/>
</dbReference>
<proteinExistence type="predicted"/>
<dbReference type="EMBL" id="MEUA01000005">
    <property type="protein sequence ID" value="OGC16642.1"/>
    <property type="molecule type" value="Genomic_DNA"/>
</dbReference>
<reference evidence="2 3" key="1">
    <citation type="journal article" date="2016" name="Nat. Commun.">
        <title>Thousands of microbial genomes shed light on interconnected biogeochemical processes in an aquifer system.</title>
        <authorList>
            <person name="Anantharaman K."/>
            <person name="Brown C.T."/>
            <person name="Hug L.A."/>
            <person name="Sharon I."/>
            <person name="Castelle C.J."/>
            <person name="Probst A.J."/>
            <person name="Thomas B.C."/>
            <person name="Singh A."/>
            <person name="Wilkins M.J."/>
            <person name="Karaoz U."/>
            <person name="Brodie E.L."/>
            <person name="Williams K.H."/>
            <person name="Hubbard S.S."/>
            <person name="Banfield J.F."/>
        </authorList>
    </citation>
    <scope>NUCLEOTIDE SEQUENCE [LARGE SCALE GENOMIC DNA]</scope>
</reference>
<dbReference type="InterPro" id="IPR014729">
    <property type="entry name" value="Rossmann-like_a/b/a_fold"/>
</dbReference>
<evidence type="ECO:0000313" key="2">
    <source>
        <dbReference type="EMBL" id="OGC16642.1"/>
    </source>
</evidence>
<dbReference type="InterPro" id="IPR052188">
    <property type="entry name" value="Ni-pincer_cofactor_biosynth"/>
</dbReference>
<comment type="caution">
    <text evidence="2">The sequence shown here is derived from an EMBL/GenBank/DDBJ whole genome shotgun (WGS) entry which is preliminary data.</text>
</comment>
<feature type="domain" description="NAD/GMP synthase" evidence="1">
    <location>
        <begin position="57"/>
        <end position="118"/>
    </location>
</feature>
<dbReference type="PANTHER" id="PTHR43169:SF2">
    <property type="entry name" value="NAD_GMP SYNTHASE DOMAIN-CONTAINING PROTEIN"/>
    <property type="match status" value="1"/>
</dbReference>
<dbReference type="InterPro" id="IPR020022">
    <property type="entry name" value="N-acetyl_sugar_amidoTrfase"/>
</dbReference>
<dbReference type="NCBIfam" id="TIGR03573">
    <property type="entry name" value="WbuX"/>
    <property type="match status" value="1"/>
</dbReference>
<dbReference type="InterPro" id="IPR022310">
    <property type="entry name" value="NAD/GMP_synthase"/>
</dbReference>
<accession>A0A1F4S888</accession>
<dbReference type="GO" id="GO:0006163">
    <property type="term" value="P:purine nucleotide metabolic process"/>
    <property type="evidence" value="ECO:0007669"/>
    <property type="project" value="UniProtKB-ARBA"/>
</dbReference>
<dbReference type="Gene3D" id="3.40.50.620">
    <property type="entry name" value="HUPs"/>
    <property type="match status" value="1"/>
</dbReference>
<organism evidence="2 3">
    <name type="scientific">candidate division WOR-1 bacterium RIFOXYB2_FULL_36_35</name>
    <dbReference type="NCBI Taxonomy" id="1802578"/>
    <lineage>
        <taxon>Bacteria</taxon>
        <taxon>Bacillati</taxon>
        <taxon>Saganbacteria</taxon>
    </lineage>
</organism>
<gene>
    <name evidence="2" type="ORF">A2290_03440</name>
</gene>
<dbReference type="Proteomes" id="UP000177905">
    <property type="component" value="Unassembled WGS sequence"/>
</dbReference>
<name>A0A1F4S888_UNCSA</name>
<evidence type="ECO:0000313" key="3">
    <source>
        <dbReference type="Proteomes" id="UP000177905"/>
    </source>
</evidence>
<dbReference type="PANTHER" id="PTHR43169">
    <property type="entry name" value="EXSB FAMILY PROTEIN"/>
    <property type="match status" value="1"/>
</dbReference>
<sequence length="364" mass="42576">MDTTDPDIKFDERGICNYCNNNQKLFREIGLNDEKLKDEALKHLLSEMKKAGKGREYDCIIGLSGGVDSSYVAYLVKNMGLRPLAVHVDNGWNSELAIKNIENIVRKLGIDLYTYVIDWEEFKDLQISFLRASIVDLEMLSDNAIVVAIDRIARGEKIKYFLAGTNLATESIMPPSWFFNIKYDSLNIKSIYKRFGSGMKLKTFPLLNFFEYIRYRYFNSVKVISILNYVSYKKEEAIDILKNKLDWRDYGGKHGESKITQFYQSYILPTKYNVDKRRAFLSCLISSGQISRDEALEKVTKELYSREKLKEDKDFFLKKMGFSETVFEEIMDLKKKSHYDYPSYDYWHKKIVAFGKKIINLFSK</sequence>